<protein>
    <submittedName>
        <fullName evidence="2">Lipocalin</fullName>
    </submittedName>
</protein>
<dbReference type="AlphaFoldDB" id="B7ZDG9"/>
<dbReference type="SUPFAM" id="SSF50814">
    <property type="entry name" value="Lipocalins"/>
    <property type="match status" value="1"/>
</dbReference>
<gene>
    <name evidence="2" type="primary">lir8</name>
</gene>
<dbReference type="Pfam" id="PF02098">
    <property type="entry name" value="His_binding"/>
    <property type="match status" value="1"/>
</dbReference>
<evidence type="ECO:0000256" key="1">
    <source>
        <dbReference type="SAM" id="SignalP"/>
    </source>
</evidence>
<keyword evidence="1" id="KW-0732">Signal</keyword>
<dbReference type="InterPro" id="IPR012674">
    <property type="entry name" value="Calycin"/>
</dbReference>
<dbReference type="InterPro" id="IPR002970">
    <property type="entry name" value="Tick_his-bd"/>
</dbReference>
<name>B7ZDG9_IXORI</name>
<dbReference type="EMBL" id="AM055952">
    <property type="protein sequence ID" value="CAJ20735.1"/>
    <property type="molecule type" value="mRNA"/>
</dbReference>
<feature type="signal peptide" evidence="1">
    <location>
        <begin position="1"/>
        <end position="18"/>
    </location>
</feature>
<dbReference type="Gene3D" id="2.40.128.20">
    <property type="match status" value="1"/>
</dbReference>
<dbReference type="GO" id="GO:0043176">
    <property type="term" value="F:amine binding"/>
    <property type="evidence" value="ECO:0007669"/>
    <property type="project" value="InterPro"/>
</dbReference>
<sequence>MLALKHLVFCLSVSAAYADVEFRSWKKPPDNNPDLNRKDLGAMQDAWKTIKCMANQSYYLIYSSGRGTRKHYPHVSCLQVQTSDFNNTLKSAKYTSKWCDTKCKTKESSTQYVQAVKQKDYSIENIMYLGQPQRKATSPNGTCYNLDFNFICGLITGCDIYHQECWQRPFTKYSEKYVLFSNSFCHVLRSLQNEDDYESCEFWLREDWLKNVTIPQVLTKARSEESEEKEKGFDSWSKTTYSYNSLFKELPSSCRYAFLLNCGYPTYRIYDKEDCDKINKSDKAASGDVNAIN</sequence>
<accession>B7ZDG9</accession>
<proteinExistence type="evidence at transcript level"/>
<evidence type="ECO:0000313" key="2">
    <source>
        <dbReference type="EMBL" id="CAJ20735.1"/>
    </source>
</evidence>
<reference evidence="2" key="1">
    <citation type="journal article" date="2008" name="PLoS ONE">
        <title>Ixodes ricinus tick lipocalins: identification, cloning, phylogenetic analysis and biochemical characterization.</title>
        <authorList>
            <person name="Beaufays J."/>
            <person name="Adam B."/>
            <person name="Decrem Y."/>
            <person name="Prevot P.P."/>
            <person name="Santini S."/>
            <person name="Brasseur R."/>
            <person name="Brossard M."/>
            <person name="Lins L."/>
            <person name="Vanhamme L."/>
            <person name="Godfroid E."/>
        </authorList>
    </citation>
    <scope>NUCLEOTIDE SEQUENCE</scope>
    <source>
        <tissue evidence="2">Salivary glands</tissue>
    </source>
</reference>
<feature type="chain" id="PRO_5002866844" evidence="1">
    <location>
        <begin position="19"/>
        <end position="293"/>
    </location>
</feature>
<organism evidence="2">
    <name type="scientific">Ixodes ricinus</name>
    <name type="common">Common tick</name>
    <name type="synonym">Acarus ricinus</name>
    <dbReference type="NCBI Taxonomy" id="34613"/>
    <lineage>
        <taxon>Eukaryota</taxon>
        <taxon>Metazoa</taxon>
        <taxon>Ecdysozoa</taxon>
        <taxon>Arthropoda</taxon>
        <taxon>Chelicerata</taxon>
        <taxon>Arachnida</taxon>
        <taxon>Acari</taxon>
        <taxon>Parasitiformes</taxon>
        <taxon>Ixodida</taxon>
        <taxon>Ixodoidea</taxon>
        <taxon>Ixodidae</taxon>
        <taxon>Ixodinae</taxon>
        <taxon>Ixodes</taxon>
    </lineage>
</organism>
<dbReference type="GO" id="GO:0030682">
    <property type="term" value="P:symbiont-mediated perturbation of host defenses"/>
    <property type="evidence" value="ECO:0007669"/>
    <property type="project" value="InterPro"/>
</dbReference>